<comment type="caution">
    <text evidence="3">The sequence shown here is derived from an EMBL/GenBank/DDBJ whole genome shotgun (WGS) entry which is preliminary data.</text>
</comment>
<dbReference type="AlphaFoldDB" id="A0A3E3K4C0"/>
<accession>A0A3E3K4C0</accession>
<feature type="signal peptide" evidence="2">
    <location>
        <begin position="1"/>
        <end position="23"/>
    </location>
</feature>
<feature type="region of interest" description="Disordered" evidence="1">
    <location>
        <begin position="29"/>
        <end position="49"/>
    </location>
</feature>
<proteinExistence type="predicted"/>
<evidence type="ECO:0000256" key="2">
    <source>
        <dbReference type="SAM" id="SignalP"/>
    </source>
</evidence>
<protein>
    <recommendedName>
        <fullName evidence="5">Lipoprotein</fullName>
    </recommendedName>
</protein>
<keyword evidence="4" id="KW-1185">Reference proteome</keyword>
<evidence type="ECO:0000256" key="1">
    <source>
        <dbReference type="SAM" id="MobiDB-lite"/>
    </source>
</evidence>
<evidence type="ECO:0000313" key="3">
    <source>
        <dbReference type="EMBL" id="RGE88831.1"/>
    </source>
</evidence>
<dbReference type="RefSeq" id="WP_062304326.1">
    <property type="nucleotide sequence ID" value="NZ_CATZPC010000007.1"/>
</dbReference>
<dbReference type="OrthoDB" id="10017761at2"/>
<gene>
    <name evidence="3" type="ORF">DW016_04820</name>
</gene>
<dbReference type="EMBL" id="QVLX01000002">
    <property type="protein sequence ID" value="RGE88831.1"/>
    <property type="molecule type" value="Genomic_DNA"/>
</dbReference>
<name>A0A3E3K4C0_9FIRM</name>
<evidence type="ECO:0008006" key="5">
    <source>
        <dbReference type="Google" id="ProtNLM"/>
    </source>
</evidence>
<dbReference type="Proteomes" id="UP000261080">
    <property type="component" value="Unassembled WGS sequence"/>
</dbReference>
<dbReference type="PROSITE" id="PS51257">
    <property type="entry name" value="PROKAR_LIPOPROTEIN"/>
    <property type="match status" value="1"/>
</dbReference>
<keyword evidence="2" id="KW-0732">Signal</keyword>
<organism evidence="3 4">
    <name type="scientific">Sellimonas intestinalis</name>
    <dbReference type="NCBI Taxonomy" id="1653434"/>
    <lineage>
        <taxon>Bacteria</taxon>
        <taxon>Bacillati</taxon>
        <taxon>Bacillota</taxon>
        <taxon>Clostridia</taxon>
        <taxon>Lachnospirales</taxon>
        <taxon>Lachnospiraceae</taxon>
        <taxon>Sellimonas</taxon>
    </lineage>
</organism>
<evidence type="ECO:0000313" key="4">
    <source>
        <dbReference type="Proteomes" id="UP000261080"/>
    </source>
</evidence>
<reference evidence="3 4" key="1">
    <citation type="submission" date="2018-08" db="EMBL/GenBank/DDBJ databases">
        <title>A genome reference for cultivated species of the human gut microbiota.</title>
        <authorList>
            <person name="Zou Y."/>
            <person name="Xue W."/>
            <person name="Luo G."/>
        </authorList>
    </citation>
    <scope>NUCLEOTIDE SEQUENCE [LARGE SCALE GENOMIC DNA]</scope>
    <source>
        <strain evidence="3 4">AF37-2AT</strain>
    </source>
</reference>
<sequence length="168" mass="18749">MKSRKRFQVRCVLILILSLLLTACESGKSSEKKEENKKKENVSEAGEVSKEAQAVIETMMTAPNPDLLFTPSVIGEGVEEEVGTYFAEGQLENFLSSGPALVYLLEAENDGLNIKVKEMTPGEKGEDKEQVIVRYEKGDQETETVLNFERDSDGKFIRVAEERDTSHT</sequence>
<feature type="chain" id="PRO_5038728820" description="Lipoprotein" evidence="2">
    <location>
        <begin position="24"/>
        <end position="168"/>
    </location>
</feature>